<keyword evidence="2" id="KW-1003">Cell membrane</keyword>
<protein>
    <submittedName>
        <fullName evidence="10">4-amino-4-deoxy-L-arabinose transferase-like glycosyltransferase</fullName>
    </submittedName>
</protein>
<feature type="transmembrane region" description="Helical" evidence="8">
    <location>
        <begin position="160"/>
        <end position="176"/>
    </location>
</feature>
<keyword evidence="6 8" id="KW-1133">Transmembrane helix</keyword>
<dbReference type="InterPro" id="IPR038731">
    <property type="entry name" value="RgtA/B/C-like"/>
</dbReference>
<feature type="transmembrane region" description="Helical" evidence="8">
    <location>
        <begin position="43"/>
        <end position="63"/>
    </location>
</feature>
<evidence type="ECO:0000313" key="10">
    <source>
        <dbReference type="EMBL" id="RPE29179.1"/>
    </source>
</evidence>
<evidence type="ECO:0000256" key="1">
    <source>
        <dbReference type="ARBA" id="ARBA00004651"/>
    </source>
</evidence>
<feature type="transmembrane region" description="Helical" evidence="8">
    <location>
        <begin position="233"/>
        <end position="252"/>
    </location>
</feature>
<dbReference type="Proteomes" id="UP000266906">
    <property type="component" value="Unassembled WGS sequence"/>
</dbReference>
<feature type="domain" description="Glycosyltransferase RgtA/B/C/D-like" evidence="9">
    <location>
        <begin position="83"/>
        <end position="252"/>
    </location>
</feature>
<comment type="subcellular location">
    <subcellularLocation>
        <location evidence="1">Cell membrane</location>
        <topology evidence="1">Multi-pass membrane protein</topology>
    </subcellularLocation>
</comment>
<feature type="transmembrane region" description="Helical" evidence="8">
    <location>
        <begin position="310"/>
        <end position="328"/>
    </location>
</feature>
<name>A0A3N4RCS9_9ACTN</name>
<dbReference type="InterPro" id="IPR020719">
    <property type="entry name" value="RNA3'_term_phos_cycl-like_CS"/>
</dbReference>
<dbReference type="InterPro" id="IPR050297">
    <property type="entry name" value="LipidA_mod_glycosyltrf_83"/>
</dbReference>
<dbReference type="GO" id="GO:0016763">
    <property type="term" value="F:pentosyltransferase activity"/>
    <property type="evidence" value="ECO:0007669"/>
    <property type="project" value="TreeGrafter"/>
</dbReference>
<dbReference type="PROSITE" id="PS01287">
    <property type="entry name" value="RTC"/>
    <property type="match status" value="1"/>
</dbReference>
<evidence type="ECO:0000256" key="5">
    <source>
        <dbReference type="ARBA" id="ARBA00022692"/>
    </source>
</evidence>
<evidence type="ECO:0000313" key="11">
    <source>
        <dbReference type="Proteomes" id="UP000266906"/>
    </source>
</evidence>
<evidence type="ECO:0000256" key="4">
    <source>
        <dbReference type="ARBA" id="ARBA00022679"/>
    </source>
</evidence>
<evidence type="ECO:0000256" key="6">
    <source>
        <dbReference type="ARBA" id="ARBA00022989"/>
    </source>
</evidence>
<feature type="transmembrane region" description="Helical" evidence="8">
    <location>
        <begin position="374"/>
        <end position="395"/>
    </location>
</feature>
<feature type="transmembrane region" description="Helical" evidence="8">
    <location>
        <begin position="104"/>
        <end position="124"/>
    </location>
</feature>
<keyword evidence="11" id="KW-1185">Reference proteome</keyword>
<proteinExistence type="predicted"/>
<evidence type="ECO:0000256" key="7">
    <source>
        <dbReference type="ARBA" id="ARBA00023136"/>
    </source>
</evidence>
<evidence type="ECO:0000259" key="9">
    <source>
        <dbReference type="Pfam" id="PF13231"/>
    </source>
</evidence>
<dbReference type="GO" id="GO:0009103">
    <property type="term" value="P:lipopolysaccharide biosynthetic process"/>
    <property type="evidence" value="ECO:0007669"/>
    <property type="project" value="UniProtKB-ARBA"/>
</dbReference>
<gene>
    <name evidence="10" type="ORF">EDD38_6329</name>
</gene>
<feature type="transmembrane region" description="Helical" evidence="8">
    <location>
        <begin position="183"/>
        <end position="213"/>
    </location>
</feature>
<dbReference type="GO" id="GO:0005886">
    <property type="term" value="C:plasma membrane"/>
    <property type="evidence" value="ECO:0007669"/>
    <property type="project" value="UniProtKB-SubCell"/>
</dbReference>
<keyword evidence="5 8" id="KW-0812">Transmembrane</keyword>
<keyword evidence="7 8" id="KW-0472">Membrane</keyword>
<evidence type="ECO:0000256" key="8">
    <source>
        <dbReference type="SAM" id="Phobius"/>
    </source>
</evidence>
<dbReference type="PANTHER" id="PTHR33908">
    <property type="entry name" value="MANNOSYLTRANSFERASE YKCB-RELATED"/>
    <property type="match status" value="1"/>
</dbReference>
<accession>A0A3N4RCS9</accession>
<evidence type="ECO:0000256" key="3">
    <source>
        <dbReference type="ARBA" id="ARBA00022676"/>
    </source>
</evidence>
<sequence>MGGAGGLCHTRAMGIRGNAPAGGGAVRAGGPAAGLPRFAVGPVLGIAAAVVAVQAALAGRYGFHRDELYFLAAGRHLAWGYVDQPPLTPLLARLSTAVFGTGPAGLRAVAVLLCGATVALVAFAARELGARRAGQVLAAAGAAVSAMVLALGHMLSTASFDLFVWTVLGVLVLRLLRTGDRRWWPVIGAVTGVALLNKDLVLLLAVALLPAIALAGPGPGDDGPGPRAVLRGWWLPAGALAALLVAAPNLYWEAVHGWPQLTVASGISDQDGLTNRLTFVPMQLVYLSPVLVPIWLAGFRRLRDDERVRWARPLGYAYLVLCGLVLLLGGKPYYALPPLLLVLAAGCEPVAERRWERPRGDGGGRGGGTRRERVRLVGLLLVAALVNSLITLPVLPAGRLAAVSWIYPESAEQVGWPELVAAVGAGWAQVPPEQRGRAVVFAADYGEAGALVHYGDRYGLPAAYSGHMSFYDWGPPPDSATGPVLLVHPAPYPQVERAFTGCRQVAEVDNGRGVANEEQHAPVLLCTGTAAPWSRLWPRLRHFY</sequence>
<dbReference type="EMBL" id="RKQG01000002">
    <property type="protein sequence ID" value="RPE29179.1"/>
    <property type="molecule type" value="Genomic_DNA"/>
</dbReference>
<dbReference type="AlphaFoldDB" id="A0A3N4RCS9"/>
<dbReference type="Pfam" id="PF13231">
    <property type="entry name" value="PMT_2"/>
    <property type="match status" value="1"/>
</dbReference>
<organism evidence="10 11">
    <name type="scientific">Kitasatospora cineracea</name>
    <dbReference type="NCBI Taxonomy" id="88074"/>
    <lineage>
        <taxon>Bacteria</taxon>
        <taxon>Bacillati</taxon>
        <taxon>Actinomycetota</taxon>
        <taxon>Actinomycetes</taxon>
        <taxon>Kitasatosporales</taxon>
        <taxon>Streptomycetaceae</taxon>
        <taxon>Kitasatospora</taxon>
    </lineage>
</organism>
<keyword evidence="3" id="KW-0328">Glycosyltransferase</keyword>
<evidence type="ECO:0000256" key="2">
    <source>
        <dbReference type="ARBA" id="ARBA00022475"/>
    </source>
</evidence>
<dbReference type="PANTHER" id="PTHR33908:SF11">
    <property type="entry name" value="MEMBRANE PROTEIN"/>
    <property type="match status" value="1"/>
</dbReference>
<comment type="caution">
    <text evidence="10">The sequence shown here is derived from an EMBL/GenBank/DDBJ whole genome shotgun (WGS) entry which is preliminary data.</text>
</comment>
<feature type="transmembrane region" description="Helical" evidence="8">
    <location>
        <begin position="136"/>
        <end position="154"/>
    </location>
</feature>
<reference evidence="10 11" key="1">
    <citation type="submission" date="2018-11" db="EMBL/GenBank/DDBJ databases">
        <title>Sequencing the genomes of 1000 actinobacteria strains.</title>
        <authorList>
            <person name="Klenk H.-P."/>
        </authorList>
    </citation>
    <scope>NUCLEOTIDE SEQUENCE [LARGE SCALE GENOMIC DNA]</scope>
    <source>
        <strain evidence="10 11">DSM 44781</strain>
    </source>
</reference>
<keyword evidence="4 10" id="KW-0808">Transferase</keyword>